<dbReference type="EMBL" id="QQXL01000001">
    <property type="protein sequence ID" value="RKW71432.1"/>
    <property type="molecule type" value="Genomic_DNA"/>
</dbReference>
<dbReference type="InterPro" id="IPR036412">
    <property type="entry name" value="HAD-like_sf"/>
</dbReference>
<gene>
    <name evidence="6" type="ORF">DWQ67_00855</name>
</gene>
<dbReference type="SUPFAM" id="SSF56784">
    <property type="entry name" value="HAD-like"/>
    <property type="match status" value="1"/>
</dbReference>
<keyword evidence="6" id="KW-0378">Hydrolase</keyword>
<dbReference type="InterPro" id="IPR037018">
    <property type="entry name" value="GH65_N"/>
</dbReference>
<dbReference type="Gene3D" id="1.10.150.240">
    <property type="entry name" value="Putative phosphatase, domain 2"/>
    <property type="match status" value="1"/>
</dbReference>
<evidence type="ECO:0000313" key="6">
    <source>
        <dbReference type="EMBL" id="RKW71432.1"/>
    </source>
</evidence>
<dbReference type="GO" id="GO:0016757">
    <property type="term" value="F:glycosyltransferase activity"/>
    <property type="evidence" value="ECO:0007669"/>
    <property type="project" value="UniProtKB-ARBA"/>
</dbReference>
<dbReference type="Pfam" id="PF03632">
    <property type="entry name" value="Glyco_hydro_65m"/>
    <property type="match status" value="1"/>
</dbReference>
<feature type="region of interest" description="Disordered" evidence="2">
    <location>
        <begin position="47"/>
        <end position="68"/>
    </location>
</feature>
<keyword evidence="7" id="KW-1185">Reference proteome</keyword>
<name>A0A496PLL8_9MICC</name>
<dbReference type="InterPro" id="IPR008928">
    <property type="entry name" value="6-hairpin_glycosidase_sf"/>
</dbReference>
<sequence>MGPSLRAALGAGGHRGGRPGAHGARRHIRIRLTRSTAVHSVDRVLSPHQLPEDSVSASTAPHTPRPVPQRLRDARAVLFDLDGVLTPTADVHRHAWKQAFGEFFDHLSRSDALSDQDYLTLVDGKPRYDGVRAVLQDRGLSLPDGDPSDAPDFGTVCALGNRKNQAFTEILERDGVQPYPGSVAYVDHVVEAGLEVAVVSSSRNAREVLRAAGLAHRFPVVIDGQVAAARRLPGKPSPDTYLAGAEELGWRPSECIVVEDAISGVAAGAAGDFGLVIGVARDQPHSALLEAGADTVVDDLAELVKAGDDAVADTWSLSDPRAEDAPSLEDETVYSTGNGFLGLRWQGPDGGQHRNGTFINGLHETWRIAYPENSYGQAESGQTMIPAPDARGFLVYVDDEALELGRTEVDLAETRLDFRDGTLTSRTQWRTARGDRVEVRVRQLVSFEQRHLALFEYSVRPLDADAHIHLRSTLIDPGAADKVPSPAQADYAASGPEGIGDPRKSEAVDEHPLVPAGNWNDDGVDVLSFSVRNSGMTVATGVGHEVRYPDGGAGRARTGTRRSPDRLDEWVDIDLHAGEAVRLVKYVTYHSSRRQPALEMRSRAGRSVATAMRGGAASVFDQQAKWARAFWERSDVEVGGSLPATQRSVRWNLWQLAQAAARADGQGISAKGVSGNGYSGHYFWDTEIFVVPFLSYTSPQWARNALRARINMLPKARERARMLNEEGALFPWRTINGEEASAYFPAGSAQYHINADISSALSHYLQATADLDLLSSGGAEVFVETARMWLSLGFWRKASDGLHFHLHGVTGPDEYTALVNDNAYTNVMAAFNLEEAARTVQRLASTDPEAYRTLVTELALQPDEPEAWLAAAAGMFVGFDEALGVHQQDASFLDKEVWDVPGTPPNKHPLLLHYHPLVLYRFQVLKQADTVLALWLRSSRFTAEQKRADFDYYDPLTTGDSTLSATVQSIVAAEVGYAQLAMHYFLHALDVDLMNLHHNTSDGVHVASTGGVWAALVNGFGGLRDDDGVWRFSPRLPADWPSLTFRLTWRGTRVRFTVTRDRFEAFAETGTDPVEFFVNGEALRVVPGEGTVGTELRDQGPALKGSPSFASIVALQREDGSRLGPAVR</sequence>
<dbReference type="Gene3D" id="2.60.420.10">
    <property type="entry name" value="Maltose phosphorylase, domain 3"/>
    <property type="match status" value="1"/>
</dbReference>
<evidence type="ECO:0000259" key="5">
    <source>
        <dbReference type="Pfam" id="PF03636"/>
    </source>
</evidence>
<keyword evidence="1" id="KW-0326">Glycosidase</keyword>
<dbReference type="Pfam" id="PF00702">
    <property type="entry name" value="Hydrolase"/>
    <property type="match status" value="1"/>
</dbReference>
<dbReference type="SFLD" id="SFLDS00003">
    <property type="entry name" value="Haloacid_Dehalogenase"/>
    <property type="match status" value="1"/>
</dbReference>
<feature type="region of interest" description="Disordered" evidence="2">
    <location>
        <begin position="478"/>
        <end position="506"/>
    </location>
</feature>
<dbReference type="SUPFAM" id="SSF74650">
    <property type="entry name" value="Galactose mutarotase-like"/>
    <property type="match status" value="1"/>
</dbReference>
<evidence type="ECO:0000313" key="7">
    <source>
        <dbReference type="Proteomes" id="UP000273119"/>
    </source>
</evidence>
<evidence type="ECO:0000256" key="1">
    <source>
        <dbReference type="ARBA" id="ARBA00023295"/>
    </source>
</evidence>
<dbReference type="SFLD" id="SFLDG01129">
    <property type="entry name" value="C1.5:_HAD__Beta-PGM__Phosphata"/>
    <property type="match status" value="1"/>
</dbReference>
<dbReference type="Gene3D" id="1.50.10.10">
    <property type="match status" value="1"/>
</dbReference>
<proteinExistence type="predicted"/>
<dbReference type="SUPFAM" id="SSF48208">
    <property type="entry name" value="Six-hairpin glycosidases"/>
    <property type="match status" value="1"/>
</dbReference>
<feature type="domain" description="Glycoside hydrolase family 65 N-terminal" evidence="5">
    <location>
        <begin position="330"/>
        <end position="593"/>
    </location>
</feature>
<dbReference type="InterPro" id="IPR005196">
    <property type="entry name" value="Glyco_hydro_65_N"/>
</dbReference>
<dbReference type="Pfam" id="PF03633">
    <property type="entry name" value="Glyco_hydro_65C"/>
    <property type="match status" value="1"/>
</dbReference>
<feature type="domain" description="Glycoside hydrolase family 65 central catalytic" evidence="3">
    <location>
        <begin position="650"/>
        <end position="1013"/>
    </location>
</feature>
<dbReference type="AlphaFoldDB" id="A0A496PLL8"/>
<dbReference type="GO" id="GO:0005975">
    <property type="term" value="P:carbohydrate metabolic process"/>
    <property type="evidence" value="ECO:0007669"/>
    <property type="project" value="InterPro"/>
</dbReference>
<dbReference type="InterPro" id="IPR005194">
    <property type="entry name" value="Glyco_hydro_65_C"/>
</dbReference>
<dbReference type="InterPro" id="IPR012341">
    <property type="entry name" value="6hp_glycosidase-like_sf"/>
</dbReference>
<comment type="caution">
    <text evidence="6">The sequence shown here is derived from an EMBL/GenBank/DDBJ whole genome shotgun (WGS) entry which is preliminary data.</text>
</comment>
<dbReference type="Proteomes" id="UP000273119">
    <property type="component" value="Unassembled WGS sequence"/>
</dbReference>
<organism evidence="6 7">
    <name type="scientific">Galactobacter caseinivorans</name>
    <dbReference type="NCBI Taxonomy" id="2676123"/>
    <lineage>
        <taxon>Bacteria</taxon>
        <taxon>Bacillati</taxon>
        <taxon>Actinomycetota</taxon>
        <taxon>Actinomycetes</taxon>
        <taxon>Micrococcales</taxon>
        <taxon>Micrococcaceae</taxon>
        <taxon>Galactobacter</taxon>
    </lineage>
</organism>
<feature type="compositionally biased region" description="Gly residues" evidence="2">
    <location>
        <begin position="10"/>
        <end position="20"/>
    </location>
</feature>
<dbReference type="PANTHER" id="PTHR11051">
    <property type="entry name" value="GLYCOSYL HYDROLASE-RELATED"/>
    <property type="match status" value="1"/>
</dbReference>
<evidence type="ECO:0000256" key="2">
    <source>
        <dbReference type="SAM" id="MobiDB-lite"/>
    </source>
</evidence>
<dbReference type="GO" id="GO:0030246">
    <property type="term" value="F:carbohydrate binding"/>
    <property type="evidence" value="ECO:0007669"/>
    <property type="project" value="InterPro"/>
</dbReference>
<dbReference type="Gene3D" id="3.40.50.1000">
    <property type="entry name" value="HAD superfamily/HAD-like"/>
    <property type="match status" value="1"/>
</dbReference>
<evidence type="ECO:0000259" key="3">
    <source>
        <dbReference type="Pfam" id="PF03632"/>
    </source>
</evidence>
<feature type="domain" description="Glycoside hydrolase family 65 C-terminal" evidence="4">
    <location>
        <begin position="1023"/>
        <end position="1085"/>
    </location>
</feature>
<protein>
    <submittedName>
        <fullName evidence="6">HAD family hydrolase</fullName>
    </submittedName>
</protein>
<dbReference type="NCBIfam" id="TIGR01509">
    <property type="entry name" value="HAD-SF-IA-v3"/>
    <property type="match status" value="1"/>
</dbReference>
<reference evidence="6 7" key="1">
    <citation type="submission" date="2018-07" db="EMBL/GenBank/DDBJ databases">
        <title>Arthrobacter sp. nov., isolated from raw cow's milk with high bacterial count.</title>
        <authorList>
            <person name="Hahne J."/>
            <person name="Isele D."/>
            <person name="Lipski A."/>
        </authorList>
    </citation>
    <scope>NUCLEOTIDE SEQUENCE [LARGE SCALE GENOMIC DNA]</scope>
    <source>
        <strain evidence="6 7">JZ R-183</strain>
    </source>
</reference>
<dbReference type="InterPro" id="IPR005195">
    <property type="entry name" value="Glyco_hydro_65_M"/>
</dbReference>
<accession>A0A496PLL8</accession>
<dbReference type="Gene3D" id="2.70.98.40">
    <property type="entry name" value="Glycoside hydrolase, family 65, N-terminal domain"/>
    <property type="match status" value="1"/>
</dbReference>
<dbReference type="PANTHER" id="PTHR11051:SF13">
    <property type="entry name" value="GLYCOSYL TRANSFERASE"/>
    <property type="match status" value="1"/>
</dbReference>
<dbReference type="InterPro" id="IPR006439">
    <property type="entry name" value="HAD-SF_hydro_IA"/>
</dbReference>
<dbReference type="Pfam" id="PF03636">
    <property type="entry name" value="Glyco_hydro_65N"/>
    <property type="match status" value="1"/>
</dbReference>
<dbReference type="InterPro" id="IPR011013">
    <property type="entry name" value="Gal_mutarotase_sf_dom"/>
</dbReference>
<feature type="region of interest" description="Disordered" evidence="2">
    <location>
        <begin position="1"/>
        <end position="25"/>
    </location>
</feature>
<evidence type="ECO:0000259" key="4">
    <source>
        <dbReference type="Pfam" id="PF03633"/>
    </source>
</evidence>
<dbReference type="InterPro" id="IPR023214">
    <property type="entry name" value="HAD_sf"/>
</dbReference>
<dbReference type="GO" id="GO:0004553">
    <property type="term" value="F:hydrolase activity, hydrolyzing O-glycosyl compounds"/>
    <property type="evidence" value="ECO:0007669"/>
    <property type="project" value="TreeGrafter"/>
</dbReference>
<dbReference type="InterPro" id="IPR023198">
    <property type="entry name" value="PGP-like_dom2"/>
</dbReference>